<reference evidence="1" key="1">
    <citation type="submission" date="2023-10" db="EMBL/GenBank/DDBJ databases">
        <authorList>
            <person name="Hackl T."/>
        </authorList>
    </citation>
    <scope>NUCLEOTIDE SEQUENCE</scope>
</reference>
<keyword evidence="2" id="KW-1185">Reference proteome</keyword>
<dbReference type="Pfam" id="PF26639">
    <property type="entry name" value="Het-6_barrel"/>
    <property type="match status" value="1"/>
</dbReference>
<protein>
    <submittedName>
        <fullName evidence="1">Uu.00g033150.m01.CDS01</fullName>
    </submittedName>
</protein>
<accession>A0AAI8YD88</accession>
<proteinExistence type="predicted"/>
<dbReference type="PANTHER" id="PTHR24148:SF64">
    <property type="entry name" value="HETEROKARYON INCOMPATIBILITY DOMAIN-CONTAINING PROTEIN"/>
    <property type="match status" value="1"/>
</dbReference>
<sequence length="131" mass="14525">MFLTDNNGHIRTTELLAPENVTSNANPQVITEYLKRVQAVTWNRKFFEAETSGIGASDPLFGLGPPETQNDDRICILYGCSVPCILRPKANGNVLFQFIGEAYVHGRMDGEAIFTVSPDKLKTQKTTFCVI</sequence>
<dbReference type="PANTHER" id="PTHR24148">
    <property type="entry name" value="ANKYRIN REPEAT DOMAIN-CONTAINING PROTEIN 39 HOMOLOG-RELATED"/>
    <property type="match status" value="1"/>
</dbReference>
<evidence type="ECO:0000313" key="1">
    <source>
        <dbReference type="EMBL" id="CAJ2500462.1"/>
    </source>
</evidence>
<evidence type="ECO:0000313" key="2">
    <source>
        <dbReference type="Proteomes" id="UP001295740"/>
    </source>
</evidence>
<dbReference type="EMBL" id="CAUWAG010000003">
    <property type="protein sequence ID" value="CAJ2500462.1"/>
    <property type="molecule type" value="Genomic_DNA"/>
</dbReference>
<dbReference type="InterPro" id="IPR052895">
    <property type="entry name" value="HetReg/Transcr_Mod"/>
</dbReference>
<dbReference type="Proteomes" id="UP001295740">
    <property type="component" value="Unassembled WGS sequence"/>
</dbReference>
<organism evidence="1 2">
    <name type="scientific">Anthostomella pinea</name>
    <dbReference type="NCBI Taxonomy" id="933095"/>
    <lineage>
        <taxon>Eukaryota</taxon>
        <taxon>Fungi</taxon>
        <taxon>Dikarya</taxon>
        <taxon>Ascomycota</taxon>
        <taxon>Pezizomycotina</taxon>
        <taxon>Sordariomycetes</taxon>
        <taxon>Xylariomycetidae</taxon>
        <taxon>Xylariales</taxon>
        <taxon>Xylariaceae</taxon>
        <taxon>Anthostomella</taxon>
    </lineage>
</organism>
<dbReference type="AlphaFoldDB" id="A0AAI8YD88"/>
<gene>
    <name evidence="1" type="ORF">KHLLAP_LOCUS930</name>
</gene>
<comment type="caution">
    <text evidence="1">The sequence shown here is derived from an EMBL/GenBank/DDBJ whole genome shotgun (WGS) entry which is preliminary data.</text>
</comment>
<name>A0AAI8YD88_9PEZI</name>